<evidence type="ECO:0000313" key="3">
    <source>
        <dbReference type="Proteomes" id="UP001164693"/>
    </source>
</evidence>
<feature type="transmembrane region" description="Helical" evidence="1">
    <location>
        <begin position="38"/>
        <end position="60"/>
    </location>
</feature>
<evidence type="ECO:0000313" key="2">
    <source>
        <dbReference type="EMBL" id="WAX57489.1"/>
    </source>
</evidence>
<organism evidence="2 3">
    <name type="scientific">Jatrophihabitans cynanchi</name>
    <dbReference type="NCBI Taxonomy" id="2944128"/>
    <lineage>
        <taxon>Bacteria</taxon>
        <taxon>Bacillati</taxon>
        <taxon>Actinomycetota</taxon>
        <taxon>Actinomycetes</taxon>
        <taxon>Jatrophihabitantales</taxon>
        <taxon>Jatrophihabitantaceae</taxon>
        <taxon>Jatrophihabitans</taxon>
    </lineage>
</organism>
<name>A0ABY7JY52_9ACTN</name>
<dbReference type="Proteomes" id="UP001164693">
    <property type="component" value="Chromosome"/>
</dbReference>
<dbReference type="EMBL" id="CP097463">
    <property type="protein sequence ID" value="WAX57489.1"/>
    <property type="molecule type" value="Genomic_DNA"/>
</dbReference>
<keyword evidence="3" id="KW-1185">Reference proteome</keyword>
<reference evidence="2" key="1">
    <citation type="submission" date="2022-05" db="EMBL/GenBank/DDBJ databases">
        <title>Jatrophihabitans sp. SB3-54 whole genome sequence.</title>
        <authorList>
            <person name="Suh M.K."/>
            <person name="Eom M.K."/>
            <person name="Kim J.S."/>
            <person name="Kim H.S."/>
            <person name="Do H.E."/>
            <person name="Shin Y.K."/>
            <person name="Lee J.-S."/>
        </authorList>
    </citation>
    <scope>NUCLEOTIDE SEQUENCE</scope>
    <source>
        <strain evidence="2">SB3-54</strain>
    </source>
</reference>
<accession>A0ABY7JY52</accession>
<proteinExistence type="predicted"/>
<evidence type="ECO:0000256" key="1">
    <source>
        <dbReference type="SAM" id="Phobius"/>
    </source>
</evidence>
<sequence length="148" mass="15778">MSAKRVVALLLLALAAYFALIGYRGAYLLAEHSVGLKVLGVAVLVLPLIGIWVVVAELRFGAATARLGRELDAQGVPPDDLPRTAAGRIDRDAADELFAQRRAEVEAAPGDWRGWYRLAEAYDHAGDRKRARAAMRTAIAAASASPTG</sequence>
<protein>
    <recommendedName>
        <fullName evidence="4">Tetratricopeptide repeat protein</fullName>
    </recommendedName>
</protein>
<keyword evidence="1" id="KW-0812">Transmembrane</keyword>
<keyword evidence="1" id="KW-0472">Membrane</keyword>
<dbReference type="RefSeq" id="WP_269444030.1">
    <property type="nucleotide sequence ID" value="NZ_CP097463.1"/>
</dbReference>
<gene>
    <name evidence="2" type="ORF">M6B22_01675</name>
</gene>
<keyword evidence="1" id="KW-1133">Transmembrane helix</keyword>
<evidence type="ECO:0008006" key="4">
    <source>
        <dbReference type="Google" id="ProtNLM"/>
    </source>
</evidence>